<dbReference type="InterPro" id="IPR025401">
    <property type="entry name" value="DUF4374"/>
</dbReference>
<dbReference type="PROSITE" id="PS51257">
    <property type="entry name" value="PROKAR_LIPOPROTEIN"/>
    <property type="match status" value="1"/>
</dbReference>
<dbReference type="Pfam" id="PF14298">
    <property type="entry name" value="DUF4374"/>
    <property type="match status" value="2"/>
</dbReference>
<dbReference type="EMBL" id="QLLL01000015">
    <property type="protein sequence ID" value="RAI97562.1"/>
    <property type="molecule type" value="Genomic_DNA"/>
</dbReference>
<gene>
    <name evidence="1" type="ORF">LX64_05070</name>
</gene>
<reference evidence="1 2" key="1">
    <citation type="submission" date="2018-06" db="EMBL/GenBank/DDBJ databases">
        <title>Genomic Encyclopedia of Archaeal and Bacterial Type Strains, Phase II (KMG-II): from individual species to whole genera.</title>
        <authorList>
            <person name="Goeker M."/>
        </authorList>
    </citation>
    <scope>NUCLEOTIDE SEQUENCE [LARGE SCALE GENOMIC DNA]</scope>
    <source>
        <strain evidence="1 2">DSM 23857</strain>
    </source>
</reference>
<dbReference type="RefSeq" id="WP_111600443.1">
    <property type="nucleotide sequence ID" value="NZ_QLLL01000015.1"/>
</dbReference>
<organism evidence="1 2">
    <name type="scientific">Chitinophaga skermanii</name>
    <dbReference type="NCBI Taxonomy" id="331697"/>
    <lineage>
        <taxon>Bacteria</taxon>
        <taxon>Pseudomonadati</taxon>
        <taxon>Bacteroidota</taxon>
        <taxon>Chitinophagia</taxon>
        <taxon>Chitinophagales</taxon>
        <taxon>Chitinophagaceae</taxon>
        <taxon>Chitinophaga</taxon>
    </lineage>
</organism>
<evidence type="ECO:0000313" key="1">
    <source>
        <dbReference type="EMBL" id="RAI97562.1"/>
    </source>
</evidence>
<protein>
    <submittedName>
        <fullName evidence="1">Uncharacterized protein DUF4374</fullName>
    </submittedName>
</protein>
<dbReference type="Proteomes" id="UP000249547">
    <property type="component" value="Unassembled WGS sequence"/>
</dbReference>
<name>A0A327Q2Z0_9BACT</name>
<evidence type="ECO:0000313" key="2">
    <source>
        <dbReference type="Proteomes" id="UP000249547"/>
    </source>
</evidence>
<sequence length="415" mass="44563">MQKFNKQLFFTLGLGIALAACSKDDNGSPKGNTGGEGESKGKSRYVIAASPVGSLGEAANYLVTADSLHTGTVTTTGNGIEQDGYRYYAFHKNKLFSLLYGQGNPGAVTAYTLDTTGKLTRVANLLTETVQVFGKVDNDLLLVKVPRSGDANAGMFRVNADTPRIVGSNTINTINLAGNGERAHFTGAYQVGNKVYMPYYTIKGITGAVFHTDYTDSTWIAVFSYPGLQYERTIKDNRTSYIGYYFAQNGLKVTENGDIYAFSGAVQNGAGVKPSTKPSAIVRIKSGASDFDKSYFFNVQEKAGGRHLKAETYFGNGKFLVSFYVEPGKTEGFIQWAVVDVINQSLTWVTGAPPSSAILHVSMFNSVEENGKTIGVGITTAEGTWIYNFEAATAKATRGLKVEAGSVTGLGKLKY</sequence>
<keyword evidence="2" id="KW-1185">Reference proteome</keyword>
<proteinExistence type="predicted"/>
<accession>A0A327Q2Z0</accession>
<dbReference type="AlphaFoldDB" id="A0A327Q2Z0"/>
<comment type="caution">
    <text evidence="1">The sequence shown here is derived from an EMBL/GenBank/DDBJ whole genome shotgun (WGS) entry which is preliminary data.</text>
</comment>
<dbReference type="OrthoDB" id="738440at2"/>